<dbReference type="InterPro" id="IPR048933">
    <property type="entry name" value="B_lactamase-like_C"/>
</dbReference>
<dbReference type="Pfam" id="PF00753">
    <property type="entry name" value="Lactamase_B"/>
    <property type="match status" value="1"/>
</dbReference>
<dbReference type="InterPro" id="IPR001279">
    <property type="entry name" value="Metallo-B-lactamas"/>
</dbReference>
<dbReference type="GO" id="GO:0016787">
    <property type="term" value="F:hydrolase activity"/>
    <property type="evidence" value="ECO:0007669"/>
    <property type="project" value="UniProtKB-KW"/>
</dbReference>
<keyword evidence="2" id="KW-0378">Hydrolase</keyword>
<feature type="domain" description="Metallo-beta-lactamase" evidence="1">
    <location>
        <begin position="43"/>
        <end position="266"/>
    </location>
</feature>
<dbReference type="PANTHER" id="PTHR23131">
    <property type="entry name" value="ENDORIBONUCLEASE LACTB2"/>
    <property type="match status" value="1"/>
</dbReference>
<evidence type="ECO:0000313" key="3">
    <source>
        <dbReference type="Proteomes" id="UP000554837"/>
    </source>
</evidence>
<dbReference type="OrthoDB" id="2971563at2"/>
<evidence type="ECO:0000313" key="2">
    <source>
        <dbReference type="EMBL" id="MBB5203192.1"/>
    </source>
</evidence>
<name>A0A840S100_9BURK</name>
<keyword evidence="3" id="KW-1185">Reference proteome</keyword>
<dbReference type="Pfam" id="PF21221">
    <property type="entry name" value="B_lactamase-like_C"/>
    <property type="match status" value="1"/>
</dbReference>
<dbReference type="AlphaFoldDB" id="A0A840S100"/>
<dbReference type="Gene3D" id="3.60.15.10">
    <property type="entry name" value="Ribonuclease Z/Hydroxyacylglutathione hydrolase-like"/>
    <property type="match status" value="1"/>
</dbReference>
<proteinExistence type="predicted"/>
<dbReference type="Gene3D" id="1.10.10.10">
    <property type="entry name" value="Winged helix-like DNA-binding domain superfamily/Winged helix DNA-binding domain"/>
    <property type="match status" value="1"/>
</dbReference>
<dbReference type="Proteomes" id="UP000554837">
    <property type="component" value="Unassembled WGS sequence"/>
</dbReference>
<protein>
    <submittedName>
        <fullName evidence="2">Glyoxylase-like metal-dependent hydrolase (Beta-lactamase superfamily II)</fullName>
    </submittedName>
</protein>
<sequence length="354" mass="39357">MANAQEAELDFPLGDTLPAPGQTLALAPGLLWLRMPLPFALNHINLWLLRDDDPVQGPGWTVVDCGIADAGTRAHWESIFASGVLGGAPVRRVLVTHFHPDHMGNAAWLCERWNCRLWMSATDFQIARLASQSTVGMGGEAAAQFFASHGLVDPDSQAKIRARADYYPRMVPQVPAAYRRVFDQEWLRVGDQRWQARAGFGHSPEHLSFNQPESGWLIAGDMVLPRISTNISVVDSEPEADPLRLYLESLARLQDLPDSTLVLPAHGRPFRGLQRRVRQLVAHHDERLDLLRTTLHTQALSAADSLPLLFRPGLDLHQTTFAMGEAIAHLNHLWLRGEAQRAADSQGVWRFSAP</sequence>
<dbReference type="EMBL" id="JACHHO010000001">
    <property type="protein sequence ID" value="MBB5203192.1"/>
    <property type="molecule type" value="Genomic_DNA"/>
</dbReference>
<dbReference type="PANTHER" id="PTHR23131:SF4">
    <property type="entry name" value="METALLO-BETA-LACTAMASE SUPERFAMILY POTEIN"/>
    <property type="match status" value="1"/>
</dbReference>
<dbReference type="InterPro" id="IPR036388">
    <property type="entry name" value="WH-like_DNA-bd_sf"/>
</dbReference>
<dbReference type="SUPFAM" id="SSF56281">
    <property type="entry name" value="Metallo-hydrolase/oxidoreductase"/>
    <property type="match status" value="1"/>
</dbReference>
<evidence type="ECO:0000259" key="1">
    <source>
        <dbReference type="SMART" id="SM00849"/>
    </source>
</evidence>
<organism evidence="2 3">
    <name type="scientific">Inhella inkyongensis</name>
    <dbReference type="NCBI Taxonomy" id="392593"/>
    <lineage>
        <taxon>Bacteria</taxon>
        <taxon>Pseudomonadati</taxon>
        <taxon>Pseudomonadota</taxon>
        <taxon>Betaproteobacteria</taxon>
        <taxon>Burkholderiales</taxon>
        <taxon>Sphaerotilaceae</taxon>
        <taxon>Inhella</taxon>
    </lineage>
</organism>
<dbReference type="SMART" id="SM00849">
    <property type="entry name" value="Lactamase_B"/>
    <property type="match status" value="1"/>
</dbReference>
<dbReference type="InterPro" id="IPR036866">
    <property type="entry name" value="RibonucZ/Hydroxyglut_hydro"/>
</dbReference>
<reference evidence="2 3" key="1">
    <citation type="submission" date="2020-08" db="EMBL/GenBank/DDBJ databases">
        <title>Genomic Encyclopedia of Type Strains, Phase IV (KMG-IV): sequencing the most valuable type-strain genomes for metagenomic binning, comparative biology and taxonomic classification.</title>
        <authorList>
            <person name="Goeker M."/>
        </authorList>
    </citation>
    <scope>NUCLEOTIDE SEQUENCE [LARGE SCALE GENOMIC DNA]</scope>
    <source>
        <strain evidence="2 3">DSM 23958</strain>
    </source>
</reference>
<dbReference type="InterPro" id="IPR050662">
    <property type="entry name" value="Sec-metab_biosynth-thioest"/>
</dbReference>
<comment type="caution">
    <text evidence="2">The sequence shown here is derived from an EMBL/GenBank/DDBJ whole genome shotgun (WGS) entry which is preliminary data.</text>
</comment>
<accession>A0A840S100</accession>
<dbReference type="RefSeq" id="WP_138857736.1">
    <property type="nucleotide sequence ID" value="NZ_CP040709.1"/>
</dbReference>
<gene>
    <name evidence="2" type="ORF">HNQ51_000485</name>
</gene>